<protein>
    <submittedName>
        <fullName evidence="2">PadR family transcriptional regulator</fullName>
    </submittedName>
</protein>
<feature type="domain" description="Transcription regulator PadR N-terminal" evidence="1">
    <location>
        <begin position="18"/>
        <end position="91"/>
    </location>
</feature>
<dbReference type="AlphaFoldDB" id="A0A2Z2M8H8"/>
<name>A0A2Z2M8H8_THEPR</name>
<dbReference type="EMBL" id="CP014862">
    <property type="protein sequence ID" value="ASJ01976.1"/>
    <property type="molecule type" value="Genomic_DNA"/>
</dbReference>
<dbReference type="PANTHER" id="PTHR43252">
    <property type="entry name" value="TRANSCRIPTIONAL REGULATOR YQJI"/>
    <property type="match status" value="1"/>
</dbReference>
<dbReference type="InterPro" id="IPR036390">
    <property type="entry name" value="WH_DNA-bd_sf"/>
</dbReference>
<dbReference type="GeneID" id="33318986"/>
<organism evidence="2 3">
    <name type="scientific">Thermococcus profundus</name>
    <dbReference type="NCBI Taxonomy" id="49899"/>
    <lineage>
        <taxon>Archaea</taxon>
        <taxon>Methanobacteriati</taxon>
        <taxon>Methanobacteriota</taxon>
        <taxon>Thermococci</taxon>
        <taxon>Thermococcales</taxon>
        <taxon>Thermococcaceae</taxon>
        <taxon>Thermococcus</taxon>
    </lineage>
</organism>
<dbReference type="KEGG" id="tprf:A3L09_01210"/>
<dbReference type="OrthoDB" id="56053at2157"/>
<dbReference type="SUPFAM" id="SSF46785">
    <property type="entry name" value="Winged helix' DNA-binding domain"/>
    <property type="match status" value="1"/>
</dbReference>
<evidence type="ECO:0000259" key="1">
    <source>
        <dbReference type="Pfam" id="PF03551"/>
    </source>
</evidence>
<dbReference type="PANTHER" id="PTHR43252:SF2">
    <property type="entry name" value="TRANSCRIPTION REGULATOR, PADR-LIKE FAMILY"/>
    <property type="match status" value="1"/>
</dbReference>
<keyword evidence="3" id="KW-1185">Reference proteome</keyword>
<sequence>MSESLVRTMFTVPMRNLILLIIGLKGETHGYEILKEIEKISRGMWKPSHGNLYTMLNKMVEEGLIEPREEYHGRRKLVKYSLTEKGWNYMREANELALQSLYMAVQYHEMLREKLRQMGYRKEIAVEAIDGYVELLDRIISILEEKKRSLLELKEKARKGEEGKKPVKGTGS</sequence>
<dbReference type="Proteomes" id="UP000250179">
    <property type="component" value="Chromosome"/>
</dbReference>
<proteinExistence type="predicted"/>
<dbReference type="Pfam" id="PF03551">
    <property type="entry name" value="PadR"/>
    <property type="match status" value="1"/>
</dbReference>
<dbReference type="RefSeq" id="WP_088857246.1">
    <property type="nucleotide sequence ID" value="NZ_CP014862.1"/>
</dbReference>
<dbReference type="InterPro" id="IPR005149">
    <property type="entry name" value="Tscrpt_reg_PadR_N"/>
</dbReference>
<reference evidence="2 3" key="1">
    <citation type="submission" date="2016-03" db="EMBL/GenBank/DDBJ databases">
        <title>Complete genome sequence of Thermococcus profundus strain DT5432.</title>
        <authorList>
            <person name="Oger P.M."/>
        </authorList>
    </citation>
    <scope>NUCLEOTIDE SEQUENCE [LARGE SCALE GENOMIC DNA]</scope>
    <source>
        <strain evidence="2 3">DT 5432</strain>
    </source>
</reference>
<evidence type="ECO:0000313" key="2">
    <source>
        <dbReference type="EMBL" id="ASJ01976.1"/>
    </source>
</evidence>
<gene>
    <name evidence="2" type="ORF">A3L09_01210</name>
</gene>
<evidence type="ECO:0000313" key="3">
    <source>
        <dbReference type="Proteomes" id="UP000250179"/>
    </source>
</evidence>
<dbReference type="Gene3D" id="1.10.10.10">
    <property type="entry name" value="Winged helix-like DNA-binding domain superfamily/Winged helix DNA-binding domain"/>
    <property type="match status" value="1"/>
</dbReference>
<accession>A0A2Z2M8H8</accession>
<dbReference type="InterPro" id="IPR036388">
    <property type="entry name" value="WH-like_DNA-bd_sf"/>
</dbReference>